<keyword evidence="2" id="KW-1185">Reference proteome</keyword>
<dbReference type="Proteomes" id="UP001235939">
    <property type="component" value="Chromosome 17"/>
</dbReference>
<protein>
    <submittedName>
        <fullName evidence="1">Uncharacterized protein</fullName>
    </submittedName>
</protein>
<name>A0ABY6LH11_9ARAC</name>
<accession>A0ABY6LH11</accession>
<organism evidence="1 2">
    <name type="scientific">Cordylochernes scorpioides</name>
    <dbReference type="NCBI Taxonomy" id="51811"/>
    <lineage>
        <taxon>Eukaryota</taxon>
        <taxon>Metazoa</taxon>
        <taxon>Ecdysozoa</taxon>
        <taxon>Arthropoda</taxon>
        <taxon>Chelicerata</taxon>
        <taxon>Arachnida</taxon>
        <taxon>Pseudoscorpiones</taxon>
        <taxon>Cheliferoidea</taxon>
        <taxon>Chernetidae</taxon>
        <taxon>Cordylochernes</taxon>
    </lineage>
</organism>
<proteinExistence type="predicted"/>
<evidence type="ECO:0000313" key="1">
    <source>
        <dbReference type="EMBL" id="UYV79168.1"/>
    </source>
</evidence>
<reference evidence="1 2" key="1">
    <citation type="submission" date="2022-01" db="EMBL/GenBank/DDBJ databases">
        <title>A chromosomal length assembly of Cordylochernes scorpioides.</title>
        <authorList>
            <person name="Zeh D."/>
            <person name="Zeh J."/>
        </authorList>
    </citation>
    <scope>NUCLEOTIDE SEQUENCE [LARGE SCALE GENOMIC DNA]</scope>
    <source>
        <strain evidence="1">IN4F17</strain>
        <tissue evidence="1">Whole Body</tissue>
    </source>
</reference>
<sequence>MVRGSKFTSIEEVEFCISVVQTISSLCSELWTCCAEDRATLMFKPGILRQDSQEFVLWKRDSLVTLQSVSVKGQPIDEQHPTTGAYFVPAGAPAVIHATVTPTKARLKSVVWEIVGEWV</sequence>
<evidence type="ECO:0000313" key="2">
    <source>
        <dbReference type="Proteomes" id="UP001235939"/>
    </source>
</evidence>
<gene>
    <name evidence="1" type="ORF">LAZ67_17001331</name>
</gene>
<dbReference type="EMBL" id="CP092879">
    <property type="protein sequence ID" value="UYV79168.1"/>
    <property type="molecule type" value="Genomic_DNA"/>
</dbReference>